<evidence type="ECO:0000256" key="11">
    <source>
        <dbReference type="ARBA" id="ARBA00023049"/>
    </source>
</evidence>
<dbReference type="GO" id="GO:0005737">
    <property type="term" value="C:cytoplasm"/>
    <property type="evidence" value="ECO:0007669"/>
    <property type="project" value="TreeGrafter"/>
</dbReference>
<sequence>MHKINFLRNVGLTVLCAFPFLLKAQSLTETEANNLDNLITAERKTATAKQNFAASPFTANYDLKYHRLEWNVNPSVYYISGAITSHFVPKSNGFSEINFDMEASLEVDSILYHGQPITDYTEMEGDRLNIAFADTLPANTLDSITVYYHGEPTSTGFGSFIKDSHNGTPVIWTLSEPYGAKEWWPCKQSLNDKIDSIDIWVTTPSIYRVAANGLLVDSIAANAHTTYHWKHKYPIAAYLVAFAVTNYSSYTDPVPLGTDTMPMLNYVYPENMNTAKTGTAALVPVIQLYSQLFGTYPFHKEKYGHAQFGWGGGMEHQTMSFVVNYAFDLLAHELAHQWFGDKVTCGSWAEIWLNEGFATYCTGIAMEKLRGASAWNSWKNATRNSALSQTGSVFVDDTTSVDRVFSSTLSYNKGAMVLHMLRWKMGDTAFFNGLNNYANDTALAYKYAHTSQLQAHLEATSGQDLTEFINDWVYGRGFPRYNLHYHQSPDSVLHITLGQTTTAPTSVDFFEMPVPVRVRGAGNKDTIVVLNHTQNNQQFDVTIPFAVTGITFDPDRWLLYGNASITAAKPQLSDKLVHLYPNPAQNQVIVATTDQAPIQRIQIKDMTGRTHLVAEGFAQTQQTLSLNRLATGLYLIEIQTNKGFISKKLIKE</sequence>
<evidence type="ECO:0000259" key="13">
    <source>
        <dbReference type="Pfam" id="PF01433"/>
    </source>
</evidence>
<dbReference type="SUPFAM" id="SSF63737">
    <property type="entry name" value="Leukotriene A4 hydrolase N-terminal domain"/>
    <property type="match status" value="1"/>
</dbReference>
<dbReference type="EC" id="3.4.11.2" evidence="4"/>
<dbReference type="RefSeq" id="WP_091508157.1">
    <property type="nucleotide sequence ID" value="NZ_FOLE01000002.1"/>
</dbReference>
<evidence type="ECO:0000256" key="1">
    <source>
        <dbReference type="ARBA" id="ARBA00000098"/>
    </source>
</evidence>
<dbReference type="SUPFAM" id="SSF55486">
    <property type="entry name" value="Metalloproteases ('zincins'), catalytic domain"/>
    <property type="match status" value="1"/>
</dbReference>
<proteinExistence type="inferred from homology"/>
<dbReference type="OrthoDB" id="100605at2"/>
<dbReference type="InterPro" id="IPR027268">
    <property type="entry name" value="Peptidase_M4/M1_CTD_sf"/>
</dbReference>
<dbReference type="STRING" id="927664.SAMN05421780_10292"/>
<comment type="catalytic activity">
    <reaction evidence="1">
        <text>Release of an N-terminal amino acid, Xaa-|-Yaa- from a peptide, amide or arylamide. Xaa is preferably Ala, but may be most amino acids including Pro (slow action). When a terminal hydrophobic residue is followed by a prolyl residue, the two may be released as an intact Xaa-Pro dipeptide.</text>
        <dbReference type="EC" id="3.4.11.2"/>
    </reaction>
</comment>
<dbReference type="PANTHER" id="PTHR11533">
    <property type="entry name" value="PROTEASE M1 ZINC METALLOPROTEASE"/>
    <property type="match status" value="1"/>
</dbReference>
<keyword evidence="6" id="KW-0031">Aminopeptidase</keyword>
<dbReference type="InterPro" id="IPR026444">
    <property type="entry name" value="Secre_tail"/>
</dbReference>
<dbReference type="InterPro" id="IPR001930">
    <property type="entry name" value="Peptidase_M1"/>
</dbReference>
<keyword evidence="16" id="KW-1185">Reference proteome</keyword>
<evidence type="ECO:0000256" key="4">
    <source>
        <dbReference type="ARBA" id="ARBA00012564"/>
    </source>
</evidence>
<dbReference type="Pfam" id="PF01433">
    <property type="entry name" value="Peptidase_M1"/>
    <property type="match status" value="1"/>
</dbReference>
<dbReference type="PRINTS" id="PR00756">
    <property type="entry name" value="ALADIPTASE"/>
</dbReference>
<organism evidence="15 16">
    <name type="scientific">Flexibacter flexilis DSM 6793</name>
    <dbReference type="NCBI Taxonomy" id="927664"/>
    <lineage>
        <taxon>Bacteria</taxon>
        <taxon>Pseudomonadati</taxon>
        <taxon>Bacteroidota</taxon>
        <taxon>Cytophagia</taxon>
        <taxon>Cytophagales</taxon>
        <taxon>Flexibacteraceae</taxon>
        <taxon>Flexibacter</taxon>
    </lineage>
</organism>
<evidence type="ECO:0000256" key="2">
    <source>
        <dbReference type="ARBA" id="ARBA00001947"/>
    </source>
</evidence>
<dbReference type="CDD" id="cd09603">
    <property type="entry name" value="M1_APN_like"/>
    <property type="match status" value="1"/>
</dbReference>
<keyword evidence="8" id="KW-0479">Metal-binding</keyword>
<feature type="domain" description="Secretion system C-terminal sorting" evidence="14">
    <location>
        <begin position="579"/>
        <end position="650"/>
    </location>
</feature>
<evidence type="ECO:0000256" key="10">
    <source>
        <dbReference type="ARBA" id="ARBA00022833"/>
    </source>
</evidence>
<gene>
    <name evidence="15" type="ORF">SAMN05421780_10292</name>
</gene>
<evidence type="ECO:0000256" key="8">
    <source>
        <dbReference type="ARBA" id="ARBA00022723"/>
    </source>
</evidence>
<evidence type="ECO:0000256" key="5">
    <source>
        <dbReference type="ARBA" id="ARBA00015611"/>
    </source>
</evidence>
<dbReference type="GO" id="GO:0016285">
    <property type="term" value="F:alanyl aminopeptidase activity"/>
    <property type="evidence" value="ECO:0007669"/>
    <property type="project" value="UniProtKB-EC"/>
</dbReference>
<evidence type="ECO:0000256" key="3">
    <source>
        <dbReference type="ARBA" id="ARBA00010136"/>
    </source>
</evidence>
<dbReference type="GO" id="GO:0006508">
    <property type="term" value="P:proteolysis"/>
    <property type="evidence" value="ECO:0007669"/>
    <property type="project" value="UniProtKB-KW"/>
</dbReference>
<dbReference type="Pfam" id="PF18962">
    <property type="entry name" value="Por_Secre_tail"/>
    <property type="match status" value="1"/>
</dbReference>
<dbReference type="NCBIfam" id="TIGR04183">
    <property type="entry name" value="Por_Secre_tail"/>
    <property type="match status" value="1"/>
</dbReference>
<evidence type="ECO:0000256" key="6">
    <source>
        <dbReference type="ARBA" id="ARBA00022438"/>
    </source>
</evidence>
<dbReference type="InterPro" id="IPR014782">
    <property type="entry name" value="Peptidase_M1_dom"/>
</dbReference>
<dbReference type="GO" id="GO:0070006">
    <property type="term" value="F:metalloaminopeptidase activity"/>
    <property type="evidence" value="ECO:0007669"/>
    <property type="project" value="TreeGrafter"/>
</dbReference>
<name>A0A1I1F898_9BACT</name>
<comment type="similarity">
    <text evidence="3">Belongs to the peptidase M1 family.</text>
</comment>
<feature type="chain" id="PRO_5011744168" description="Aminopeptidase N" evidence="12">
    <location>
        <begin position="25"/>
        <end position="652"/>
    </location>
</feature>
<feature type="signal peptide" evidence="12">
    <location>
        <begin position="1"/>
        <end position="24"/>
    </location>
</feature>
<evidence type="ECO:0000313" key="15">
    <source>
        <dbReference type="EMBL" id="SFB95615.1"/>
    </source>
</evidence>
<evidence type="ECO:0000313" key="16">
    <source>
        <dbReference type="Proteomes" id="UP000199514"/>
    </source>
</evidence>
<dbReference type="EMBL" id="FOLE01000002">
    <property type="protein sequence ID" value="SFB95615.1"/>
    <property type="molecule type" value="Genomic_DNA"/>
</dbReference>
<dbReference type="InterPro" id="IPR042097">
    <property type="entry name" value="Aminopeptidase_N-like_N_sf"/>
</dbReference>
<dbReference type="GO" id="GO:0042277">
    <property type="term" value="F:peptide binding"/>
    <property type="evidence" value="ECO:0007669"/>
    <property type="project" value="TreeGrafter"/>
</dbReference>
<evidence type="ECO:0000256" key="7">
    <source>
        <dbReference type="ARBA" id="ARBA00022670"/>
    </source>
</evidence>
<dbReference type="AlphaFoldDB" id="A0A1I1F898"/>
<protein>
    <recommendedName>
        <fullName evidence="5">Aminopeptidase N</fullName>
        <ecNumber evidence="4">3.4.11.2</ecNumber>
    </recommendedName>
</protein>
<dbReference type="Gene3D" id="1.10.390.10">
    <property type="entry name" value="Neutral Protease Domain 2"/>
    <property type="match status" value="1"/>
</dbReference>
<dbReference type="GO" id="GO:0043171">
    <property type="term" value="P:peptide catabolic process"/>
    <property type="evidence" value="ECO:0007669"/>
    <property type="project" value="TreeGrafter"/>
</dbReference>
<keyword evidence="7" id="KW-0645">Protease</keyword>
<keyword evidence="11" id="KW-0482">Metalloprotease</keyword>
<comment type="cofactor">
    <cofactor evidence="2">
        <name>Zn(2+)</name>
        <dbReference type="ChEBI" id="CHEBI:29105"/>
    </cofactor>
</comment>
<dbReference type="Proteomes" id="UP000199514">
    <property type="component" value="Unassembled WGS sequence"/>
</dbReference>
<keyword evidence="10" id="KW-0862">Zinc</keyword>
<evidence type="ECO:0000259" key="14">
    <source>
        <dbReference type="Pfam" id="PF18962"/>
    </source>
</evidence>
<keyword evidence="9" id="KW-0378">Hydrolase</keyword>
<dbReference type="PANTHER" id="PTHR11533:SF174">
    <property type="entry name" value="PUROMYCIN-SENSITIVE AMINOPEPTIDASE-RELATED"/>
    <property type="match status" value="1"/>
</dbReference>
<evidence type="ECO:0000256" key="9">
    <source>
        <dbReference type="ARBA" id="ARBA00022801"/>
    </source>
</evidence>
<keyword evidence="12" id="KW-0732">Signal</keyword>
<evidence type="ECO:0000256" key="12">
    <source>
        <dbReference type="SAM" id="SignalP"/>
    </source>
</evidence>
<accession>A0A1I1F898</accession>
<dbReference type="InterPro" id="IPR050344">
    <property type="entry name" value="Peptidase_M1_aminopeptidases"/>
</dbReference>
<dbReference type="GO" id="GO:0005615">
    <property type="term" value="C:extracellular space"/>
    <property type="evidence" value="ECO:0007669"/>
    <property type="project" value="TreeGrafter"/>
</dbReference>
<dbReference type="GO" id="GO:0008270">
    <property type="term" value="F:zinc ion binding"/>
    <property type="evidence" value="ECO:0007669"/>
    <property type="project" value="InterPro"/>
</dbReference>
<dbReference type="Gene3D" id="2.60.40.1730">
    <property type="entry name" value="tricorn interacting facor f3 domain"/>
    <property type="match status" value="1"/>
</dbReference>
<feature type="domain" description="Peptidase M1 membrane alanine aminopeptidase" evidence="13">
    <location>
        <begin position="326"/>
        <end position="472"/>
    </location>
</feature>
<reference evidence="15 16" key="1">
    <citation type="submission" date="2016-10" db="EMBL/GenBank/DDBJ databases">
        <authorList>
            <person name="de Groot N.N."/>
        </authorList>
    </citation>
    <scope>NUCLEOTIDE SEQUENCE [LARGE SCALE GENOMIC DNA]</scope>
    <source>
        <strain evidence="15 16">DSM 6793</strain>
    </source>
</reference>
<dbReference type="GO" id="GO:0016020">
    <property type="term" value="C:membrane"/>
    <property type="evidence" value="ECO:0007669"/>
    <property type="project" value="TreeGrafter"/>
</dbReference>